<name>A1ZTT7_MICM2</name>
<dbReference type="AlphaFoldDB" id="A1ZTT7"/>
<comment type="caution">
    <text evidence="2">The sequence shown here is derived from an EMBL/GenBank/DDBJ whole genome shotgun (WGS) entry which is preliminary data.</text>
</comment>
<dbReference type="InterPro" id="IPR038670">
    <property type="entry name" value="HslJ-like_sf"/>
</dbReference>
<proteinExistence type="predicted"/>
<dbReference type="Proteomes" id="UP000004095">
    <property type="component" value="Unassembled WGS sequence"/>
</dbReference>
<sequence>MFTLSSCDATKEQDVTPVALDGTWQLIGYQGAAGKLEQNTENINENPIIAFKQGDYGGSTLHNAYTGSYTLINSQYLVLTTPVSTLTTESQWGVKFLESLPQAENYNIDNQLLYMTLKGGEVRMVFQKMK</sequence>
<evidence type="ECO:0000313" key="2">
    <source>
        <dbReference type="EMBL" id="EAY26189.1"/>
    </source>
</evidence>
<accession>A1ZTT7</accession>
<dbReference type="Pfam" id="PF03724">
    <property type="entry name" value="META"/>
    <property type="match status" value="1"/>
</dbReference>
<gene>
    <name evidence="2" type="ORF">M23134_02521</name>
</gene>
<organism evidence="2 3">
    <name type="scientific">Microscilla marina ATCC 23134</name>
    <dbReference type="NCBI Taxonomy" id="313606"/>
    <lineage>
        <taxon>Bacteria</taxon>
        <taxon>Pseudomonadati</taxon>
        <taxon>Bacteroidota</taxon>
        <taxon>Cytophagia</taxon>
        <taxon>Cytophagales</taxon>
        <taxon>Microscillaceae</taxon>
        <taxon>Microscilla</taxon>
    </lineage>
</organism>
<dbReference type="InterPro" id="IPR005184">
    <property type="entry name" value="DUF306_Meta_HslJ"/>
</dbReference>
<dbReference type="EMBL" id="AAWS01000037">
    <property type="protein sequence ID" value="EAY26189.1"/>
    <property type="molecule type" value="Genomic_DNA"/>
</dbReference>
<reference evidence="2 3" key="1">
    <citation type="submission" date="2007-01" db="EMBL/GenBank/DDBJ databases">
        <authorList>
            <person name="Haygood M."/>
            <person name="Podell S."/>
            <person name="Anderson C."/>
            <person name="Hopkinson B."/>
            <person name="Roe K."/>
            <person name="Barbeau K."/>
            <person name="Gaasterland T."/>
            <person name="Ferriera S."/>
            <person name="Johnson J."/>
            <person name="Kravitz S."/>
            <person name="Beeson K."/>
            <person name="Sutton G."/>
            <person name="Rogers Y.-H."/>
            <person name="Friedman R."/>
            <person name="Frazier M."/>
            <person name="Venter J.C."/>
        </authorList>
    </citation>
    <scope>NUCLEOTIDE SEQUENCE [LARGE SCALE GENOMIC DNA]</scope>
    <source>
        <strain evidence="2 3">ATCC 23134</strain>
    </source>
</reference>
<evidence type="ECO:0000313" key="3">
    <source>
        <dbReference type="Proteomes" id="UP000004095"/>
    </source>
</evidence>
<dbReference type="Gene3D" id="2.40.128.270">
    <property type="match status" value="1"/>
</dbReference>
<protein>
    <recommendedName>
        <fullName evidence="1">DUF306 domain-containing protein</fullName>
    </recommendedName>
</protein>
<feature type="domain" description="DUF306" evidence="1">
    <location>
        <begin position="21"/>
        <end position="127"/>
    </location>
</feature>
<evidence type="ECO:0000259" key="1">
    <source>
        <dbReference type="Pfam" id="PF03724"/>
    </source>
</evidence>
<keyword evidence="3" id="KW-1185">Reference proteome</keyword>